<dbReference type="PANTHER" id="PTHR11252:SF0">
    <property type="entry name" value="POLYRIBONUCLEOTIDE NUCLEOTIDYLTRANSFERASE 1, MITOCHONDRIAL"/>
    <property type="match status" value="1"/>
</dbReference>
<comment type="similarity">
    <text evidence="1 5">Belongs to the polyribonucleotide nucleotidyltransferase family.</text>
</comment>
<dbReference type="NCBIfam" id="NF008805">
    <property type="entry name" value="PRK11824.1"/>
    <property type="match status" value="1"/>
</dbReference>
<dbReference type="SMART" id="SM00322">
    <property type="entry name" value="KH"/>
    <property type="match status" value="1"/>
</dbReference>
<dbReference type="CDD" id="cd11364">
    <property type="entry name" value="RNase_PH_PNPase_2"/>
    <property type="match status" value="1"/>
</dbReference>
<dbReference type="InterPro" id="IPR012162">
    <property type="entry name" value="PNPase"/>
</dbReference>
<dbReference type="InterPro" id="IPR036612">
    <property type="entry name" value="KH_dom_type_1_sf"/>
</dbReference>
<dbReference type="SMART" id="SM00316">
    <property type="entry name" value="S1"/>
    <property type="match status" value="1"/>
</dbReference>
<dbReference type="PANTHER" id="PTHR11252">
    <property type="entry name" value="POLYRIBONUCLEOTIDE NUCLEOTIDYLTRANSFERASE"/>
    <property type="match status" value="1"/>
</dbReference>
<evidence type="ECO:0000256" key="6">
    <source>
        <dbReference type="SAM" id="MobiDB-lite"/>
    </source>
</evidence>
<sequence>MKKKEYSLEVGGKTMSAEFNDWADQANGSVLFRYGNSAVLATAVMGRESDKDYFPLSVEYEEKFYAAGAILGSRFMRREGRPSDEAVLSGRIVDRTIRPLFPKGMKREVQVIISVISLEDYDADILAVNAASLALATSDIPFKGPVSSVRIGIEDGNDELIVNPTYGQRSEELPPKARMDLTVSGKDDLVNMIEVNAREVAESVLDKALAKASEEIEKIQAWQKKIIAEQGKTKKEFTAPDITPEIKTAFAEIIEPKLQALNGIMSKESFGEMKVEWATQAAAKFPDAKPQLLDGYLELRVDEYVHDLAIKENKRVDGRALDEIRALSAQAGGISPIIHGTGLFFRGQTHVLAALTLGGPGDAQLLDTIEFQDTKKTFMLHYNFPPFSVGETGRVGGFNRRMTGHGALAEKSLRAVLPTKDVFPYTIRIVSECLASNGSTSMATVCAGSIALMDAGVPITRPVAGIAMGLMSDAKAGVYKVLTDIQGPEDHHGDMDFKVAGTSEGVTGVQMDVKVEGVPLNVLTEAFAQAKKARLQILDVITKEIAAPRTDISPRAPKILTIVVKKDQIGLVIGPGGKMINGIRERTLADDITIEEDGTIFITGKAGAAEAALKEIADLTREYMVGDRLEGPVVRLMDFGAFVKLGATADGLVHVSEVAPFRIGKISDAVQIGDIVPVVIKEIDDKGRYNLSIKAADPEWASRKGLKPDQGGDYGRQNNNERPKRRI</sequence>
<dbReference type="Proteomes" id="UP000177652">
    <property type="component" value="Unassembled WGS sequence"/>
</dbReference>
<dbReference type="PROSITE" id="PS50126">
    <property type="entry name" value="S1"/>
    <property type="match status" value="1"/>
</dbReference>
<comment type="caution">
    <text evidence="8">The sequence shown here is derived from an EMBL/GenBank/DDBJ whole genome shotgun (WGS) entry which is preliminary data.</text>
</comment>
<dbReference type="InterPro" id="IPR012340">
    <property type="entry name" value="NA-bd_OB-fold"/>
</dbReference>
<dbReference type="Pfam" id="PF01138">
    <property type="entry name" value="RNase_PH"/>
    <property type="match status" value="2"/>
</dbReference>
<dbReference type="CDD" id="cd02393">
    <property type="entry name" value="KH-I_PNPase"/>
    <property type="match status" value="1"/>
</dbReference>
<dbReference type="FunFam" id="3.30.230.70:FF:000001">
    <property type="entry name" value="Polyribonucleotide nucleotidyltransferase"/>
    <property type="match status" value="1"/>
</dbReference>
<dbReference type="GO" id="GO:0000287">
    <property type="term" value="F:magnesium ion binding"/>
    <property type="evidence" value="ECO:0007669"/>
    <property type="project" value="UniProtKB-UniRule"/>
</dbReference>
<dbReference type="GO" id="GO:0006402">
    <property type="term" value="P:mRNA catabolic process"/>
    <property type="evidence" value="ECO:0007669"/>
    <property type="project" value="UniProtKB-UniRule"/>
</dbReference>
<reference evidence="8 9" key="1">
    <citation type="journal article" date="2016" name="Nat. Commun.">
        <title>Thousands of microbial genomes shed light on interconnected biogeochemical processes in an aquifer system.</title>
        <authorList>
            <person name="Anantharaman K."/>
            <person name="Brown C.T."/>
            <person name="Hug L.A."/>
            <person name="Sharon I."/>
            <person name="Castelle C.J."/>
            <person name="Probst A.J."/>
            <person name="Thomas B.C."/>
            <person name="Singh A."/>
            <person name="Wilkins M.J."/>
            <person name="Karaoz U."/>
            <person name="Brodie E.L."/>
            <person name="Williams K.H."/>
            <person name="Hubbard S.S."/>
            <person name="Banfield J.F."/>
        </authorList>
    </citation>
    <scope>NUCLEOTIDE SEQUENCE [LARGE SCALE GENOMIC DNA]</scope>
</reference>
<evidence type="ECO:0000256" key="2">
    <source>
        <dbReference type="ARBA" id="ARBA00022679"/>
    </source>
</evidence>
<dbReference type="SUPFAM" id="SSF54791">
    <property type="entry name" value="Eukaryotic type KH-domain (KH-domain type I)"/>
    <property type="match status" value="1"/>
</dbReference>
<dbReference type="EC" id="2.7.7.8" evidence="5"/>
<name>A0A1F6DYP2_9BACT</name>
<dbReference type="InterPro" id="IPR036456">
    <property type="entry name" value="PNPase_PH_RNA-bd_sf"/>
</dbReference>
<dbReference type="STRING" id="1798497.A3D71_02815"/>
<evidence type="ECO:0000256" key="1">
    <source>
        <dbReference type="ARBA" id="ARBA00007404"/>
    </source>
</evidence>
<evidence type="ECO:0000259" key="7">
    <source>
        <dbReference type="PROSITE" id="PS50126"/>
    </source>
</evidence>
<dbReference type="SUPFAM" id="SSF50249">
    <property type="entry name" value="Nucleic acid-binding proteins"/>
    <property type="match status" value="1"/>
</dbReference>
<accession>A0A1F6DYP2</accession>
<dbReference type="Pfam" id="PF00575">
    <property type="entry name" value="S1"/>
    <property type="match status" value="1"/>
</dbReference>
<dbReference type="InterPro" id="IPR036345">
    <property type="entry name" value="ExoRNase_PH_dom2_sf"/>
</dbReference>
<dbReference type="GO" id="GO:0003723">
    <property type="term" value="F:RNA binding"/>
    <property type="evidence" value="ECO:0007669"/>
    <property type="project" value="UniProtKB-UniRule"/>
</dbReference>
<keyword evidence="5" id="KW-0963">Cytoplasm</keyword>
<dbReference type="SUPFAM" id="SSF55666">
    <property type="entry name" value="Ribonuclease PH domain 2-like"/>
    <property type="match status" value="2"/>
</dbReference>
<dbReference type="Pfam" id="PF00013">
    <property type="entry name" value="KH_1"/>
    <property type="match status" value="1"/>
</dbReference>
<evidence type="ECO:0000256" key="5">
    <source>
        <dbReference type="HAMAP-Rule" id="MF_01595"/>
    </source>
</evidence>
<evidence type="ECO:0000256" key="3">
    <source>
        <dbReference type="ARBA" id="ARBA00022695"/>
    </source>
</evidence>
<dbReference type="PIRSF" id="PIRSF005499">
    <property type="entry name" value="PNPase"/>
    <property type="match status" value="1"/>
</dbReference>
<feature type="binding site" evidence="5">
    <location>
        <position position="496"/>
    </location>
    <ligand>
        <name>Mg(2+)</name>
        <dbReference type="ChEBI" id="CHEBI:18420"/>
    </ligand>
</feature>
<dbReference type="HAMAP" id="MF_01595">
    <property type="entry name" value="PNPase"/>
    <property type="match status" value="1"/>
</dbReference>
<keyword evidence="4 5" id="KW-0694">RNA-binding</keyword>
<dbReference type="EMBL" id="MFLK01000001">
    <property type="protein sequence ID" value="OGG66564.1"/>
    <property type="molecule type" value="Genomic_DNA"/>
</dbReference>
<evidence type="ECO:0000256" key="4">
    <source>
        <dbReference type="ARBA" id="ARBA00022884"/>
    </source>
</evidence>
<keyword evidence="2 5" id="KW-0808">Transferase</keyword>
<dbReference type="Gene3D" id="3.30.230.70">
    <property type="entry name" value="GHMP Kinase, N-terminal domain"/>
    <property type="match status" value="2"/>
</dbReference>
<evidence type="ECO:0000313" key="9">
    <source>
        <dbReference type="Proteomes" id="UP000177652"/>
    </source>
</evidence>
<feature type="domain" description="S1 motif" evidence="7">
    <location>
        <begin position="626"/>
        <end position="694"/>
    </location>
</feature>
<dbReference type="InterPro" id="IPR015847">
    <property type="entry name" value="ExoRNase_PH_dom2"/>
</dbReference>
<dbReference type="GO" id="GO:0005829">
    <property type="term" value="C:cytosol"/>
    <property type="evidence" value="ECO:0007669"/>
    <property type="project" value="TreeGrafter"/>
</dbReference>
<dbReference type="InterPro" id="IPR004088">
    <property type="entry name" value="KH_dom_type_1"/>
</dbReference>
<dbReference type="InterPro" id="IPR027408">
    <property type="entry name" value="PNPase/RNase_PH_dom_sf"/>
</dbReference>
<dbReference type="AlphaFoldDB" id="A0A1F6DYP2"/>
<keyword evidence="5" id="KW-0479">Metal-binding</keyword>
<dbReference type="GO" id="GO:0006396">
    <property type="term" value="P:RNA processing"/>
    <property type="evidence" value="ECO:0007669"/>
    <property type="project" value="InterPro"/>
</dbReference>
<dbReference type="FunFam" id="3.30.1370.10:FF:000001">
    <property type="entry name" value="Polyribonucleotide nucleotidyltransferase"/>
    <property type="match status" value="1"/>
</dbReference>
<feature type="region of interest" description="Disordered" evidence="6">
    <location>
        <begin position="701"/>
        <end position="727"/>
    </location>
</feature>
<dbReference type="PROSITE" id="PS50084">
    <property type="entry name" value="KH_TYPE_1"/>
    <property type="match status" value="1"/>
</dbReference>
<dbReference type="GO" id="GO:0004654">
    <property type="term" value="F:polyribonucleotide nucleotidyltransferase activity"/>
    <property type="evidence" value="ECO:0007669"/>
    <property type="project" value="UniProtKB-UniRule"/>
</dbReference>
<comment type="subcellular location">
    <subcellularLocation>
        <location evidence="5">Cytoplasm</location>
    </subcellularLocation>
</comment>
<dbReference type="Pfam" id="PF03725">
    <property type="entry name" value="RNase_PH_C"/>
    <property type="match status" value="1"/>
</dbReference>
<dbReference type="Gene3D" id="2.40.50.140">
    <property type="entry name" value="Nucleic acid-binding proteins"/>
    <property type="match status" value="1"/>
</dbReference>
<keyword evidence="5" id="KW-0460">Magnesium</keyword>
<dbReference type="InterPro" id="IPR001247">
    <property type="entry name" value="ExoRNase_PH_dom1"/>
</dbReference>
<gene>
    <name evidence="5" type="primary">pnp</name>
    <name evidence="8" type="ORF">A3D71_02815</name>
</gene>
<comment type="cofactor">
    <cofactor evidence="5">
        <name>Mg(2+)</name>
        <dbReference type="ChEBI" id="CHEBI:18420"/>
    </cofactor>
</comment>
<dbReference type="SUPFAM" id="SSF54211">
    <property type="entry name" value="Ribosomal protein S5 domain 2-like"/>
    <property type="match status" value="2"/>
</dbReference>
<keyword evidence="3 5" id="KW-0548">Nucleotidyltransferase</keyword>
<proteinExistence type="inferred from homology"/>
<dbReference type="Gene3D" id="3.30.1370.10">
    <property type="entry name" value="K Homology domain, type 1"/>
    <property type="match status" value="1"/>
</dbReference>
<dbReference type="SUPFAM" id="SSF46915">
    <property type="entry name" value="Polynucleotide phosphorylase/guanosine pentaphosphate synthase (PNPase/GPSI), domain 3"/>
    <property type="match status" value="1"/>
</dbReference>
<comment type="function">
    <text evidence="5">Involved in mRNA degradation. Catalyzes the phosphorolysis of single-stranded polyribonucleotides processively in the 3'- to 5'-direction.</text>
</comment>
<dbReference type="InterPro" id="IPR003029">
    <property type="entry name" value="S1_domain"/>
</dbReference>
<dbReference type="InterPro" id="IPR020568">
    <property type="entry name" value="Ribosomal_Su5_D2-typ_SF"/>
</dbReference>
<organism evidence="8 9">
    <name type="scientific">Candidatus Kaiserbacteria bacterium RIFCSPHIGHO2_02_FULL_55_20</name>
    <dbReference type="NCBI Taxonomy" id="1798497"/>
    <lineage>
        <taxon>Bacteria</taxon>
        <taxon>Candidatus Kaiseribacteriota</taxon>
    </lineage>
</organism>
<evidence type="ECO:0000313" key="8">
    <source>
        <dbReference type="EMBL" id="OGG66564.1"/>
    </source>
</evidence>
<feature type="binding site" evidence="5">
    <location>
        <position position="490"/>
    </location>
    <ligand>
        <name>Mg(2+)</name>
        <dbReference type="ChEBI" id="CHEBI:18420"/>
    </ligand>
</feature>
<dbReference type="NCBIfam" id="TIGR03591">
    <property type="entry name" value="polynuc_phos"/>
    <property type="match status" value="1"/>
</dbReference>
<protein>
    <recommendedName>
        <fullName evidence="5">Polyribonucleotide nucleotidyltransferase</fullName>
        <ecNumber evidence="5">2.7.7.8</ecNumber>
    </recommendedName>
    <alternativeName>
        <fullName evidence="5">Polynucleotide phosphorylase</fullName>
        <shortName evidence="5">PNPase</shortName>
    </alternativeName>
</protein>
<dbReference type="InterPro" id="IPR004087">
    <property type="entry name" value="KH_dom"/>
</dbReference>
<comment type="catalytic activity">
    <reaction evidence="5">
        <text>RNA(n+1) + phosphate = RNA(n) + a ribonucleoside 5'-diphosphate</text>
        <dbReference type="Rhea" id="RHEA:22096"/>
        <dbReference type="Rhea" id="RHEA-COMP:14527"/>
        <dbReference type="Rhea" id="RHEA-COMP:17342"/>
        <dbReference type="ChEBI" id="CHEBI:43474"/>
        <dbReference type="ChEBI" id="CHEBI:57930"/>
        <dbReference type="ChEBI" id="CHEBI:140395"/>
        <dbReference type="EC" id="2.7.7.8"/>
    </reaction>
</comment>
<dbReference type="GO" id="GO:0000175">
    <property type="term" value="F:3'-5'-RNA exonuclease activity"/>
    <property type="evidence" value="ECO:0007669"/>
    <property type="project" value="TreeGrafter"/>
</dbReference>